<evidence type="ECO:0000313" key="3">
    <source>
        <dbReference type="Proteomes" id="UP001177670"/>
    </source>
</evidence>
<dbReference type="EMBL" id="JAHYIQ010000001">
    <property type="protein sequence ID" value="KAK1137406.1"/>
    <property type="molecule type" value="Genomic_DNA"/>
</dbReference>
<dbReference type="Proteomes" id="UP001177670">
    <property type="component" value="Unassembled WGS sequence"/>
</dbReference>
<dbReference type="AlphaFoldDB" id="A0AA40KYB9"/>
<accession>A0AA40KYB9</accession>
<proteinExistence type="predicted"/>
<feature type="region of interest" description="Disordered" evidence="1">
    <location>
        <begin position="1"/>
        <end position="24"/>
    </location>
</feature>
<evidence type="ECO:0000256" key="1">
    <source>
        <dbReference type="SAM" id="MobiDB-lite"/>
    </source>
</evidence>
<reference evidence="2" key="1">
    <citation type="submission" date="2021-10" db="EMBL/GenBank/DDBJ databases">
        <title>Melipona bicolor Genome sequencing and assembly.</title>
        <authorList>
            <person name="Araujo N.S."/>
            <person name="Arias M.C."/>
        </authorList>
    </citation>
    <scope>NUCLEOTIDE SEQUENCE</scope>
    <source>
        <strain evidence="2">USP_2M_L1-L4_2017</strain>
        <tissue evidence="2">Whole body</tissue>
    </source>
</reference>
<gene>
    <name evidence="2" type="ORF">K0M31_001917</name>
</gene>
<comment type="caution">
    <text evidence="2">The sequence shown here is derived from an EMBL/GenBank/DDBJ whole genome shotgun (WGS) entry which is preliminary data.</text>
</comment>
<evidence type="ECO:0000313" key="2">
    <source>
        <dbReference type="EMBL" id="KAK1137406.1"/>
    </source>
</evidence>
<name>A0AA40KYB9_9HYME</name>
<organism evidence="2 3">
    <name type="scientific">Melipona bicolor</name>
    <dbReference type="NCBI Taxonomy" id="60889"/>
    <lineage>
        <taxon>Eukaryota</taxon>
        <taxon>Metazoa</taxon>
        <taxon>Ecdysozoa</taxon>
        <taxon>Arthropoda</taxon>
        <taxon>Hexapoda</taxon>
        <taxon>Insecta</taxon>
        <taxon>Pterygota</taxon>
        <taxon>Neoptera</taxon>
        <taxon>Endopterygota</taxon>
        <taxon>Hymenoptera</taxon>
        <taxon>Apocrita</taxon>
        <taxon>Aculeata</taxon>
        <taxon>Apoidea</taxon>
        <taxon>Anthophila</taxon>
        <taxon>Apidae</taxon>
        <taxon>Melipona</taxon>
    </lineage>
</organism>
<keyword evidence="3" id="KW-1185">Reference proteome</keyword>
<sequence length="61" mass="6870">MRIEHRNQQRVAATRGPTSDGQSNLWKNNWTQLLNCAFPDKSSPVMQELSLIADSAEISNI</sequence>
<protein>
    <submittedName>
        <fullName evidence="2">Uncharacterized protein</fullName>
    </submittedName>
</protein>